<comment type="caution">
    <text evidence="2">The sequence shown here is derived from an EMBL/GenBank/DDBJ whole genome shotgun (WGS) entry which is preliminary data.</text>
</comment>
<feature type="region of interest" description="Disordered" evidence="1">
    <location>
        <begin position="26"/>
        <end position="48"/>
    </location>
</feature>
<evidence type="ECO:0000313" key="2">
    <source>
        <dbReference type="EMBL" id="KAK7412337.1"/>
    </source>
</evidence>
<organism evidence="2 3">
    <name type="scientific">Psophocarpus tetragonolobus</name>
    <name type="common">Winged bean</name>
    <name type="synonym">Dolichos tetragonolobus</name>
    <dbReference type="NCBI Taxonomy" id="3891"/>
    <lineage>
        <taxon>Eukaryota</taxon>
        <taxon>Viridiplantae</taxon>
        <taxon>Streptophyta</taxon>
        <taxon>Embryophyta</taxon>
        <taxon>Tracheophyta</taxon>
        <taxon>Spermatophyta</taxon>
        <taxon>Magnoliopsida</taxon>
        <taxon>eudicotyledons</taxon>
        <taxon>Gunneridae</taxon>
        <taxon>Pentapetalae</taxon>
        <taxon>rosids</taxon>
        <taxon>fabids</taxon>
        <taxon>Fabales</taxon>
        <taxon>Fabaceae</taxon>
        <taxon>Papilionoideae</taxon>
        <taxon>50 kb inversion clade</taxon>
        <taxon>NPAAA clade</taxon>
        <taxon>indigoferoid/millettioid clade</taxon>
        <taxon>Phaseoleae</taxon>
        <taxon>Psophocarpus</taxon>
    </lineage>
</organism>
<sequence length="116" mass="13600">MKLIVRESLKSEQLQYWDRISQRKGTLVKRQNGGAKKTPEGDKNENVKIPQPPYVVQWEKARGGNMFEYGVCVKIGELLDLLFLMPFSMLLQFSRKFLERKMFLRYGLTALLFPRS</sequence>
<dbReference type="Proteomes" id="UP001386955">
    <property type="component" value="Unassembled WGS sequence"/>
</dbReference>
<proteinExistence type="predicted"/>
<accession>A0AAN9XX08</accession>
<protein>
    <submittedName>
        <fullName evidence="2">Uncharacterized protein</fullName>
    </submittedName>
</protein>
<evidence type="ECO:0000256" key="1">
    <source>
        <dbReference type="SAM" id="MobiDB-lite"/>
    </source>
</evidence>
<gene>
    <name evidence="2" type="ORF">VNO78_03791</name>
</gene>
<keyword evidence="3" id="KW-1185">Reference proteome</keyword>
<reference evidence="2 3" key="1">
    <citation type="submission" date="2024-01" db="EMBL/GenBank/DDBJ databases">
        <title>The genomes of 5 underutilized Papilionoideae crops provide insights into root nodulation and disease resistanc.</title>
        <authorList>
            <person name="Jiang F."/>
        </authorList>
    </citation>
    <scope>NUCLEOTIDE SEQUENCE [LARGE SCALE GENOMIC DNA]</scope>
    <source>
        <strain evidence="2">DUOXIRENSHENG_FW03</strain>
        <tissue evidence="2">Leaves</tissue>
    </source>
</reference>
<feature type="compositionally biased region" description="Basic and acidic residues" evidence="1">
    <location>
        <begin position="37"/>
        <end position="46"/>
    </location>
</feature>
<evidence type="ECO:0000313" key="3">
    <source>
        <dbReference type="Proteomes" id="UP001386955"/>
    </source>
</evidence>
<name>A0AAN9XX08_PSOTE</name>
<dbReference type="EMBL" id="JAYMYS010000001">
    <property type="protein sequence ID" value="KAK7412337.1"/>
    <property type="molecule type" value="Genomic_DNA"/>
</dbReference>
<dbReference type="AlphaFoldDB" id="A0AAN9XX08"/>